<dbReference type="AlphaFoldDB" id="A0A848KGN0"/>
<keyword evidence="1" id="KW-0472">Membrane</keyword>
<dbReference type="Pfam" id="PF02470">
    <property type="entry name" value="MlaD"/>
    <property type="match status" value="1"/>
</dbReference>
<dbReference type="InterPro" id="IPR052336">
    <property type="entry name" value="MlaD_Phospholipid_Transporter"/>
</dbReference>
<evidence type="ECO:0000313" key="5">
    <source>
        <dbReference type="Proteomes" id="UP000535543"/>
    </source>
</evidence>
<feature type="domain" description="Mce/MlaD" evidence="2">
    <location>
        <begin position="47"/>
        <end position="118"/>
    </location>
</feature>
<dbReference type="InterPro" id="IPR024516">
    <property type="entry name" value="Mce_C"/>
</dbReference>
<keyword evidence="1" id="KW-0812">Transmembrane</keyword>
<feature type="transmembrane region" description="Helical" evidence="1">
    <location>
        <begin position="20"/>
        <end position="44"/>
    </location>
</feature>
<dbReference type="InterPro" id="IPR003399">
    <property type="entry name" value="Mce/MlaD"/>
</dbReference>
<dbReference type="RefSeq" id="WP_169590306.1">
    <property type="nucleotide sequence ID" value="NZ_VCQU01000007.1"/>
</dbReference>
<gene>
    <name evidence="4" type="ORF">FGL95_20590</name>
</gene>
<keyword evidence="1" id="KW-1133">Transmembrane helix</keyword>
<dbReference type="PANTHER" id="PTHR33371:SF18">
    <property type="entry name" value="MCE-FAMILY PROTEIN MCE3C"/>
    <property type="match status" value="1"/>
</dbReference>
<organism evidence="4 5">
    <name type="scientific">Antrihabitans stalactiti</name>
    <dbReference type="NCBI Taxonomy" id="2584121"/>
    <lineage>
        <taxon>Bacteria</taxon>
        <taxon>Bacillati</taxon>
        <taxon>Actinomycetota</taxon>
        <taxon>Actinomycetes</taxon>
        <taxon>Mycobacteriales</taxon>
        <taxon>Nocardiaceae</taxon>
        <taxon>Antrihabitans</taxon>
    </lineage>
</organism>
<evidence type="ECO:0000313" key="4">
    <source>
        <dbReference type="EMBL" id="NMN97439.1"/>
    </source>
</evidence>
<proteinExistence type="predicted"/>
<dbReference type="EMBL" id="VCQU01000007">
    <property type="protein sequence ID" value="NMN97439.1"/>
    <property type="molecule type" value="Genomic_DNA"/>
</dbReference>
<dbReference type="PANTHER" id="PTHR33371">
    <property type="entry name" value="INTERMEMBRANE PHOSPHOLIPID TRANSPORT SYSTEM BINDING PROTEIN MLAD-RELATED"/>
    <property type="match status" value="1"/>
</dbReference>
<comment type="caution">
    <text evidence="4">The sequence shown here is derived from an EMBL/GenBank/DDBJ whole genome shotgun (WGS) entry which is preliminary data.</text>
</comment>
<dbReference type="GO" id="GO:0005576">
    <property type="term" value="C:extracellular region"/>
    <property type="evidence" value="ECO:0007669"/>
    <property type="project" value="TreeGrafter"/>
</dbReference>
<reference evidence="4 5" key="1">
    <citation type="submission" date="2019-05" db="EMBL/GenBank/DDBJ databases">
        <authorList>
            <person name="Lee S.D."/>
        </authorList>
    </citation>
    <scope>NUCLEOTIDE SEQUENCE [LARGE SCALE GENOMIC DNA]</scope>
    <source>
        <strain evidence="4 5">YC2-7</strain>
    </source>
</reference>
<feature type="domain" description="Mammalian cell entry C-terminal" evidence="3">
    <location>
        <begin position="129"/>
        <end position="245"/>
    </location>
</feature>
<keyword evidence="5" id="KW-1185">Reference proteome</keyword>
<accession>A0A848KGN0</accession>
<protein>
    <submittedName>
        <fullName evidence="4">MCE family protein</fullName>
    </submittedName>
</protein>
<name>A0A848KGN0_9NOCA</name>
<sequence>MKLRWRSRDEHTQNRTQLLLGVVGVFACVVGLLAAAALFVFPLGQHSYTAELRSSGGARAGDEVRVAGIKVGKVTSVSLHGNRVYLEFAVDDDVHVGDMAAVEIKLLTPIGGRYIALTTAGDEALGERHIPAERTALPFEIGDVLEKGTPVLQQVDAATLRATVDEVNRAISGQPDAIRQLLDNATSLTDIVAKRSDQLQKGLDISDEYLAAVDSDKAQLAQVFRELGVVTVELGQRRVEVVQVFNLLRRLFAFIHRPVLAYAEGIEPSVDQVEQLFNKLVADQAGIDSVITQLQGFIHKLSDAIGLGNGVTIDQSHAVIPGPAFCIPTPGKGC</sequence>
<evidence type="ECO:0000259" key="2">
    <source>
        <dbReference type="Pfam" id="PF02470"/>
    </source>
</evidence>
<dbReference type="Pfam" id="PF11887">
    <property type="entry name" value="Mce4_CUP1"/>
    <property type="match status" value="1"/>
</dbReference>
<evidence type="ECO:0000259" key="3">
    <source>
        <dbReference type="Pfam" id="PF11887"/>
    </source>
</evidence>
<reference evidence="4 5" key="2">
    <citation type="submission" date="2020-06" db="EMBL/GenBank/DDBJ databases">
        <title>Antribacter stalactiti gen. nov., sp. nov., a new member of the family Nacardiaceae isolated from a cave.</title>
        <authorList>
            <person name="Kim I.S."/>
        </authorList>
    </citation>
    <scope>NUCLEOTIDE SEQUENCE [LARGE SCALE GENOMIC DNA]</scope>
    <source>
        <strain evidence="4 5">YC2-7</strain>
    </source>
</reference>
<dbReference type="PROSITE" id="PS51257">
    <property type="entry name" value="PROKAR_LIPOPROTEIN"/>
    <property type="match status" value="1"/>
</dbReference>
<evidence type="ECO:0000256" key="1">
    <source>
        <dbReference type="SAM" id="Phobius"/>
    </source>
</evidence>
<dbReference type="Proteomes" id="UP000535543">
    <property type="component" value="Unassembled WGS sequence"/>
</dbReference>